<reference evidence="1 2" key="1">
    <citation type="submission" date="2015-10" db="EMBL/GenBank/DDBJ databases">
        <authorList>
            <person name="Gilbert D.G."/>
        </authorList>
    </citation>
    <scope>NUCLEOTIDE SEQUENCE [LARGE SCALE GENOMIC DNA]</scope>
    <source>
        <strain evidence="2">HZ-22</strain>
    </source>
</reference>
<evidence type="ECO:0000313" key="2">
    <source>
        <dbReference type="Proteomes" id="UP000057981"/>
    </source>
</evidence>
<dbReference type="RefSeq" id="WP_054723599.1">
    <property type="nucleotide sequence ID" value="NZ_CP012898.1"/>
</dbReference>
<keyword evidence="2" id="KW-1185">Reference proteome</keyword>
<dbReference type="EMBL" id="CP012898">
    <property type="protein sequence ID" value="ALJ03631.1"/>
    <property type="molecule type" value="Genomic_DNA"/>
</dbReference>
<accession>A0A0P0CTK8</accession>
<gene>
    <name evidence="1" type="ORF">APS56_00020</name>
</gene>
<dbReference type="Proteomes" id="UP000057981">
    <property type="component" value="Chromosome"/>
</dbReference>
<protein>
    <submittedName>
        <fullName evidence="1">Uncharacterized protein</fullName>
    </submittedName>
</protein>
<organism evidence="1 2">
    <name type="scientific">Pseudalgibacter alginicilyticus</name>
    <dbReference type="NCBI Taxonomy" id="1736674"/>
    <lineage>
        <taxon>Bacteria</taxon>
        <taxon>Pseudomonadati</taxon>
        <taxon>Bacteroidota</taxon>
        <taxon>Flavobacteriia</taxon>
        <taxon>Flavobacteriales</taxon>
        <taxon>Flavobacteriaceae</taxon>
        <taxon>Pseudalgibacter</taxon>
    </lineage>
</organism>
<dbReference type="OrthoDB" id="1360904at2"/>
<dbReference type="KEGG" id="ahz:APS56_00020"/>
<sequence length="106" mass="11602">MKTTFRILTVIATLAFFTNCSDSSDDGGGEQNGSCFQSLLSVTEDYSNILQAYQLNPNETNCNSLKQASIQLINAYGNCEEYLQDIGNAELEAAAQAWKDIDCSQN</sequence>
<proteinExistence type="predicted"/>
<evidence type="ECO:0000313" key="1">
    <source>
        <dbReference type="EMBL" id="ALJ03631.1"/>
    </source>
</evidence>
<dbReference type="AlphaFoldDB" id="A0A0P0CTK8"/>
<name>A0A0P0CTK8_9FLAO</name>